<reference evidence="2" key="1">
    <citation type="journal article" date="2020" name="Stud. Mycol.">
        <title>101 Dothideomycetes genomes: a test case for predicting lifestyles and emergence of pathogens.</title>
        <authorList>
            <person name="Haridas S."/>
            <person name="Albert R."/>
            <person name="Binder M."/>
            <person name="Bloem J."/>
            <person name="Labutti K."/>
            <person name="Salamov A."/>
            <person name="Andreopoulos B."/>
            <person name="Baker S."/>
            <person name="Barry K."/>
            <person name="Bills G."/>
            <person name="Bluhm B."/>
            <person name="Cannon C."/>
            <person name="Castanera R."/>
            <person name="Culley D."/>
            <person name="Daum C."/>
            <person name="Ezra D."/>
            <person name="Gonzalez J."/>
            <person name="Henrissat B."/>
            <person name="Kuo A."/>
            <person name="Liang C."/>
            <person name="Lipzen A."/>
            <person name="Lutzoni F."/>
            <person name="Magnuson J."/>
            <person name="Mondo S."/>
            <person name="Nolan M."/>
            <person name="Ohm R."/>
            <person name="Pangilinan J."/>
            <person name="Park H.-J."/>
            <person name="Ramirez L."/>
            <person name="Alfaro M."/>
            <person name="Sun H."/>
            <person name="Tritt A."/>
            <person name="Yoshinaga Y."/>
            <person name="Zwiers L.-H."/>
            <person name="Turgeon B."/>
            <person name="Goodwin S."/>
            <person name="Spatafora J."/>
            <person name="Crous P."/>
            <person name="Grigoriev I."/>
        </authorList>
    </citation>
    <scope>NUCLEOTIDE SEQUENCE</scope>
    <source>
        <strain evidence="2">CBS 107.79</strain>
    </source>
</reference>
<accession>A0A6A5V3Q4</accession>
<name>A0A6A5V3Q4_9PLEO</name>
<dbReference type="OrthoDB" id="4152607at2759"/>
<evidence type="ECO:0000313" key="2">
    <source>
        <dbReference type="EMBL" id="KAF1969656.1"/>
    </source>
</evidence>
<gene>
    <name evidence="2" type="ORF">BU23DRAFT_512819</name>
</gene>
<evidence type="ECO:0000259" key="1">
    <source>
        <dbReference type="Pfam" id="PF24494"/>
    </source>
</evidence>
<organism evidence="2 3">
    <name type="scientific">Bimuria novae-zelandiae CBS 107.79</name>
    <dbReference type="NCBI Taxonomy" id="1447943"/>
    <lineage>
        <taxon>Eukaryota</taxon>
        <taxon>Fungi</taxon>
        <taxon>Dikarya</taxon>
        <taxon>Ascomycota</taxon>
        <taxon>Pezizomycotina</taxon>
        <taxon>Dothideomycetes</taxon>
        <taxon>Pleosporomycetidae</taxon>
        <taxon>Pleosporales</taxon>
        <taxon>Massarineae</taxon>
        <taxon>Didymosphaeriaceae</taxon>
        <taxon>Bimuria</taxon>
    </lineage>
</organism>
<dbReference type="Pfam" id="PF24494">
    <property type="entry name" value="DUF7587"/>
    <property type="match status" value="1"/>
</dbReference>
<dbReference type="Proteomes" id="UP000800036">
    <property type="component" value="Unassembled WGS sequence"/>
</dbReference>
<sequence length="345" mass="39561">MTTSSPLLFQPDPFRLSQMSSLQDGNIPRFLFRIHTQNCYGQTSLSEVLPKACALNGVRATQDVFAWDRKDAARILNIHLRWWDYNDPSECTLVCWTSSLLFALQYGLHRARRSNPDRYEPSQITLLIIDTQSIPKGAFVKDLEIIDAFSSYSDPSVTRNLDYLQQLRLGSKGYYFGEYLSQGYLDIKGICSQATMQDLIDSGLFRLMPELQSKDSWDKWADRVIELRKPFSEPNNVNQAKQSDVRRAIVIAERCFPGRWALPVAAMLLALKPRIDKDGVILDAFASMYSVEEVQRLSLRDIKIDAKRLPEVKQFGRLLNNIQYHLLGEDINLLRNPFAMLSLND</sequence>
<keyword evidence="3" id="KW-1185">Reference proteome</keyword>
<dbReference type="EMBL" id="ML976707">
    <property type="protein sequence ID" value="KAF1969656.1"/>
    <property type="molecule type" value="Genomic_DNA"/>
</dbReference>
<dbReference type="AlphaFoldDB" id="A0A6A5V3Q4"/>
<feature type="domain" description="DUF7587" evidence="1">
    <location>
        <begin position="27"/>
        <end position="197"/>
    </location>
</feature>
<protein>
    <recommendedName>
        <fullName evidence="1">DUF7587 domain-containing protein</fullName>
    </recommendedName>
</protein>
<dbReference type="InterPro" id="IPR056009">
    <property type="entry name" value="DUF7587"/>
</dbReference>
<evidence type="ECO:0000313" key="3">
    <source>
        <dbReference type="Proteomes" id="UP000800036"/>
    </source>
</evidence>
<proteinExistence type="predicted"/>